<sequence>MQLTTLDTIDFLQLNALLQQTLAFAKDNPYQQRPLSPARLAAFGAQMQQLFIFSERWQLLPEQISLAQAEQVSAVYPDTQSALLDLLYSCPLPSDAEHWFDYQQEYRARTQQSNGLSTLIHWHQQLYQQLLSRFPLLQLPFPPGASTAASDATTVPAPETLQPAACTTPPCSMLPALLL</sequence>
<name>A0A437QGP3_9GAMM</name>
<evidence type="ECO:0000313" key="2">
    <source>
        <dbReference type="Proteomes" id="UP000283077"/>
    </source>
</evidence>
<dbReference type="AlphaFoldDB" id="A0A437QGP3"/>
<evidence type="ECO:0000313" key="1">
    <source>
        <dbReference type="EMBL" id="RVU33574.1"/>
    </source>
</evidence>
<keyword evidence="2" id="KW-1185">Reference proteome</keyword>
<reference evidence="1 2" key="1">
    <citation type="submission" date="2019-01" db="EMBL/GenBank/DDBJ databases">
        <authorList>
            <person name="Chen W.-M."/>
        </authorList>
    </citation>
    <scope>NUCLEOTIDE SEQUENCE [LARGE SCALE GENOMIC DNA]</scope>
    <source>
        <strain evidence="1 2">KYPC3</strain>
    </source>
</reference>
<accession>A0A437QGP3</accession>
<dbReference type="OrthoDB" id="9837519at2"/>
<gene>
    <name evidence="1" type="ORF">EOE67_16285</name>
</gene>
<organism evidence="1 2">
    <name type="scientific">Rheinheimera riviphila</name>
    <dbReference type="NCBI Taxonomy" id="1834037"/>
    <lineage>
        <taxon>Bacteria</taxon>
        <taxon>Pseudomonadati</taxon>
        <taxon>Pseudomonadota</taxon>
        <taxon>Gammaproteobacteria</taxon>
        <taxon>Chromatiales</taxon>
        <taxon>Chromatiaceae</taxon>
        <taxon>Rheinheimera</taxon>
    </lineage>
</organism>
<comment type="caution">
    <text evidence="1">The sequence shown here is derived from an EMBL/GenBank/DDBJ whole genome shotgun (WGS) entry which is preliminary data.</text>
</comment>
<dbReference type="EMBL" id="SACS01000020">
    <property type="protein sequence ID" value="RVU33574.1"/>
    <property type="molecule type" value="Genomic_DNA"/>
</dbReference>
<proteinExistence type="predicted"/>
<dbReference type="Proteomes" id="UP000283077">
    <property type="component" value="Unassembled WGS sequence"/>
</dbReference>
<protein>
    <submittedName>
        <fullName evidence="1">Uncharacterized protein</fullName>
    </submittedName>
</protein>
<dbReference type="RefSeq" id="WP_127700399.1">
    <property type="nucleotide sequence ID" value="NZ_SACS01000020.1"/>
</dbReference>